<accession>A0A3A2ZMX8</accession>
<reference evidence="4" key="1">
    <citation type="submission" date="2017-02" db="EMBL/GenBank/DDBJ databases">
        <authorList>
            <person name="Tafer H."/>
            <person name="Lopandic K."/>
        </authorList>
    </citation>
    <scope>NUCLEOTIDE SEQUENCE [LARGE SCALE GENOMIC DNA]</scope>
    <source>
        <strain evidence="4">CBS 366.77</strain>
    </source>
</reference>
<dbReference type="EMBL" id="MVGC01000153">
    <property type="protein sequence ID" value="RJE22747.1"/>
    <property type="molecule type" value="Genomic_DNA"/>
</dbReference>
<dbReference type="SMART" id="SM00460">
    <property type="entry name" value="TGc"/>
    <property type="match status" value="1"/>
</dbReference>
<dbReference type="PANTHER" id="PTHR46333:SF5">
    <property type="entry name" value="TRANSGLUTAMINASE-LIKE DOMAIN-CONTAINING PROTEIN"/>
    <property type="match status" value="1"/>
</dbReference>
<feature type="compositionally biased region" description="Polar residues" evidence="1">
    <location>
        <begin position="53"/>
        <end position="67"/>
    </location>
</feature>
<dbReference type="GO" id="GO:0005737">
    <property type="term" value="C:cytoplasm"/>
    <property type="evidence" value="ECO:0007669"/>
    <property type="project" value="TreeGrafter"/>
</dbReference>
<feature type="compositionally biased region" description="Polar residues" evidence="1">
    <location>
        <begin position="220"/>
        <end position="231"/>
    </location>
</feature>
<feature type="compositionally biased region" description="Low complexity" evidence="1">
    <location>
        <begin position="43"/>
        <end position="52"/>
    </location>
</feature>
<gene>
    <name evidence="3" type="ORF">PHISCL_04926</name>
</gene>
<feature type="compositionally biased region" description="Basic and acidic residues" evidence="1">
    <location>
        <begin position="102"/>
        <end position="115"/>
    </location>
</feature>
<dbReference type="Proteomes" id="UP000266188">
    <property type="component" value="Unassembled WGS sequence"/>
</dbReference>
<feature type="region of interest" description="Disordered" evidence="1">
    <location>
        <begin position="263"/>
        <end position="297"/>
    </location>
</feature>
<feature type="compositionally biased region" description="Pro residues" evidence="1">
    <location>
        <begin position="283"/>
        <end position="292"/>
    </location>
</feature>
<feature type="domain" description="Transglutaminase-like" evidence="2">
    <location>
        <begin position="399"/>
        <end position="472"/>
    </location>
</feature>
<feature type="region of interest" description="Disordered" evidence="1">
    <location>
        <begin position="17"/>
        <end position="251"/>
    </location>
</feature>
<comment type="caution">
    <text evidence="3">The sequence shown here is derived from an EMBL/GenBank/DDBJ whole genome shotgun (WGS) entry which is preliminary data.</text>
</comment>
<protein>
    <recommendedName>
        <fullName evidence="2">Transglutaminase-like domain-containing protein</fullName>
    </recommendedName>
</protein>
<evidence type="ECO:0000313" key="3">
    <source>
        <dbReference type="EMBL" id="RJE22747.1"/>
    </source>
</evidence>
<sequence length="687" mass="74197">MAEEPQHLSIQQRIAALKQAQANHTSNGTEPPVPRPQPPPTPARTNTANTPPCNGTSPNGAPSSGQKPGTLPPPSWDKLKGKAPPPLPSRKTSERPQPPPLPRRETSFDPYRRSSVESAASDTSYKTAATCPGRITTGSTASTDSVAHPMRAPAYGDTNLPPLPPRREQSKDVKLPARPKPPSTKSTESLRPPPALPPRRDSSNNPGRPVPAPPRTPSRDQGQAQRTNGESNKPPGRKLPPPPPSSADVDKIRQAGFAGLNKSGEVCHTNQNSVPNGVSQEPEPSPVPPPVPLASRPDLSKLQATKPRLNGSNGWTAPSTSVVCLKCRDFSAPDSHASRFPRESLPSHDLGWLANELTGPFPSHTDKARVLFTWLHHNIEYDVRSFFGNNVKPSTPSSTLATGLAVCEGYAQLFAALARHAGMEAVVISGHGKGFGYQELAPGSSLPPYEGNHAWNAVKIDNGQWKLIDATWGAGAVQGAGQPYLKRFEPAMFTNTNDELGLKHYPANRDQFFRDDGRPWISWEEYLLGNPNSPLGAEQPTVFDDARKHSIGEGTFLPATKRISINQPGPIRFQFGLVCEHWTLERHSRALPGLFLLMIHGIDGREEDRIPMNHVRGTGAGGGGDFWYVDVADARILGAPGQKAQIAVLTSFGDHKDARGVSVQEYREKAGRVGMAWAYIAAWELVA</sequence>
<dbReference type="SUPFAM" id="SSF54001">
    <property type="entry name" value="Cysteine proteinases"/>
    <property type="match status" value="1"/>
</dbReference>
<dbReference type="InterPro" id="IPR052557">
    <property type="entry name" value="CAP/Cytokinesis_protein"/>
</dbReference>
<feature type="compositionally biased region" description="Polar residues" evidence="1">
    <location>
        <begin position="20"/>
        <end position="29"/>
    </location>
</feature>
<evidence type="ECO:0000313" key="4">
    <source>
        <dbReference type="Proteomes" id="UP000266188"/>
    </source>
</evidence>
<keyword evidence="4" id="KW-1185">Reference proteome</keyword>
<evidence type="ECO:0000256" key="1">
    <source>
        <dbReference type="SAM" id="MobiDB-lite"/>
    </source>
</evidence>
<dbReference type="AlphaFoldDB" id="A0A3A2ZMX8"/>
<evidence type="ECO:0000259" key="2">
    <source>
        <dbReference type="SMART" id="SM00460"/>
    </source>
</evidence>
<organism evidence="3 4">
    <name type="scientific">Aspergillus sclerotialis</name>
    <dbReference type="NCBI Taxonomy" id="2070753"/>
    <lineage>
        <taxon>Eukaryota</taxon>
        <taxon>Fungi</taxon>
        <taxon>Dikarya</taxon>
        <taxon>Ascomycota</taxon>
        <taxon>Pezizomycotina</taxon>
        <taxon>Eurotiomycetes</taxon>
        <taxon>Eurotiomycetidae</taxon>
        <taxon>Eurotiales</taxon>
        <taxon>Aspergillaceae</taxon>
        <taxon>Aspergillus</taxon>
        <taxon>Aspergillus subgen. Polypaecilum</taxon>
    </lineage>
</organism>
<feature type="compositionally biased region" description="Polar residues" evidence="1">
    <location>
        <begin position="136"/>
        <end position="145"/>
    </location>
</feature>
<dbReference type="PANTHER" id="PTHR46333">
    <property type="entry name" value="CYTOKINESIS PROTEIN 3"/>
    <property type="match status" value="1"/>
</dbReference>
<dbReference type="Pfam" id="PF01841">
    <property type="entry name" value="Transglut_core"/>
    <property type="match status" value="1"/>
</dbReference>
<feature type="compositionally biased region" description="Polar residues" evidence="1">
    <location>
        <begin position="268"/>
        <end position="277"/>
    </location>
</feature>
<dbReference type="Gene3D" id="3.10.620.30">
    <property type="match status" value="1"/>
</dbReference>
<dbReference type="InterPro" id="IPR038765">
    <property type="entry name" value="Papain-like_cys_pep_sf"/>
</dbReference>
<dbReference type="InterPro" id="IPR002931">
    <property type="entry name" value="Transglutaminase-like"/>
</dbReference>
<name>A0A3A2ZMX8_9EURO</name>
<dbReference type="OrthoDB" id="6129702at2759"/>
<feature type="compositionally biased region" description="Basic and acidic residues" evidence="1">
    <location>
        <begin position="165"/>
        <end position="175"/>
    </location>
</feature>
<feature type="compositionally biased region" description="Pro residues" evidence="1">
    <location>
        <begin position="31"/>
        <end position="42"/>
    </location>
</feature>
<proteinExistence type="predicted"/>
<feature type="compositionally biased region" description="Polar residues" evidence="1">
    <location>
        <begin position="116"/>
        <end position="127"/>
    </location>
</feature>
<dbReference type="STRING" id="2070753.A0A3A2ZMX8"/>